<dbReference type="STRING" id="436010.A0A166LFM0"/>
<dbReference type="SMART" id="SM00320">
    <property type="entry name" value="WD40"/>
    <property type="match status" value="4"/>
</dbReference>
<reference evidence="4 5" key="1">
    <citation type="journal article" date="2016" name="Mol. Biol. Evol.">
        <title>Comparative Genomics of Early-Diverging Mushroom-Forming Fungi Provides Insights into the Origins of Lignocellulose Decay Capabilities.</title>
        <authorList>
            <person name="Nagy L.G."/>
            <person name="Riley R."/>
            <person name="Tritt A."/>
            <person name="Adam C."/>
            <person name="Daum C."/>
            <person name="Floudas D."/>
            <person name="Sun H."/>
            <person name="Yadav J.S."/>
            <person name="Pangilinan J."/>
            <person name="Larsson K.H."/>
            <person name="Matsuura K."/>
            <person name="Barry K."/>
            <person name="Labutti K."/>
            <person name="Kuo R."/>
            <person name="Ohm R.A."/>
            <person name="Bhattacharya S.S."/>
            <person name="Shirouzu T."/>
            <person name="Yoshinaga Y."/>
            <person name="Martin F.M."/>
            <person name="Grigoriev I.V."/>
            <person name="Hibbett D.S."/>
        </authorList>
    </citation>
    <scope>NUCLEOTIDE SEQUENCE [LARGE SCALE GENOMIC DNA]</scope>
    <source>
        <strain evidence="4 5">CBS 109695</strain>
    </source>
</reference>
<dbReference type="OrthoDB" id="163438at2759"/>
<organism evidence="4 5">
    <name type="scientific">Athelia psychrophila</name>
    <dbReference type="NCBI Taxonomy" id="1759441"/>
    <lineage>
        <taxon>Eukaryota</taxon>
        <taxon>Fungi</taxon>
        <taxon>Dikarya</taxon>
        <taxon>Basidiomycota</taxon>
        <taxon>Agaricomycotina</taxon>
        <taxon>Agaricomycetes</taxon>
        <taxon>Agaricomycetidae</taxon>
        <taxon>Atheliales</taxon>
        <taxon>Atheliaceae</taxon>
        <taxon>Athelia</taxon>
    </lineage>
</organism>
<dbReference type="EMBL" id="KV417536">
    <property type="protein sequence ID" value="KZP22903.1"/>
    <property type="molecule type" value="Genomic_DNA"/>
</dbReference>
<dbReference type="Proteomes" id="UP000076532">
    <property type="component" value="Unassembled WGS sequence"/>
</dbReference>
<dbReference type="Pfam" id="PF00400">
    <property type="entry name" value="WD40"/>
    <property type="match status" value="3"/>
</dbReference>
<dbReference type="AlphaFoldDB" id="A0A166LFM0"/>
<sequence>MPPLVAYNLQIISANDLPVRRFKLLSERRNVLVKATIEGRSVQTKVCMCGSSAEWRETFQIEARERSSEISLQLFASTLGTSLKCASEIAISDLLQRCRYEQDAELDLRGTKSGLQGRIKVRLSLSSNGIAIDASMPPAMVAQSIDSVLNQLSNFMRIADEAAKVHPYAKIAWAVLSAAYKIIVAQVAIDRSVADLAKTMQDVYSFVDIIEAIPSKIQPLETIIQRIFIQTAECAIFIQEYSGHGFAGRLLRETMGASTPDRVAEMAQILIALRSQFDTGVAVQIATVSFRIQTDVITLLENQTLTRLGSSGVDLASISRCLPGTCRGVIDELHAWALHPAKGDHSNVLWLYGVSGTGKSTVAATVATHFSEMGRLGAFVGFGRASLEDAQPFTAVKALAQKLAEYDGRLRASIVQVINDRTKAPVLQAPLSEQFDRLIVKTLASIPALPGEGAIVIVLDALYECGQHNDWVSFLEVLVGQTKSLPSNLRFIITSRTVTGIHKAFNKTGLHPRIKTRELRSSSHSDISAYFRFHLHEIRLKTEDLQEDWPGQAAIIELTAQAVGFFAWAVDAKTVIDAHCPPERLKSLLLQRLRPDIPELNTRLDERYTAALNSAGDWTDAHFVSDFRAIMGAIIESPISISTTDITRLVDPPLLRPAMVTIRRLGSLLTHEPVVQVLHPSFLDFLSSRERCGRDMWYFEHGSVRPGVSAGPAVLCLQRMNAGLKRGICNLPFSARLSTDALPEELAYACQTWVDHICTDGTFGSWAMEKLDIFIHAHLLHWFEAMSLMKKSDEIVPMLQRVETWLEENTFEENTFEDQSLENLLTEAIDFARKFADDIKEHPLHVYYTALRLFPSHSPLYRLFHDSLVDPSILLLSPPHGRIDSMAFSTDGLRLVTGHLKLIVWDTATGAELLTIAVPAGFPNSVAFSYDGSRITCGTNKSTVYIWDSVSGAQLIGPLSHSERSKFVNAVAWSVDGKHLLSGGHTGEVILWNITSPQGDRPITTIHHPDCGVVKPLRSVAFSSNGCQIASCSNQGDVYVWDSKTGGIVWSVQEPQGSDPWVSVSFLSSDTGAFLLTKTRERTQARDASTGDLCPLPDRLACGDYMVHLLIGSIVKHHPVTYMASDYVWAAQGEYFAFSNSGKNSQCHVVHLPTVSF</sequence>
<dbReference type="Gene3D" id="3.40.50.300">
    <property type="entry name" value="P-loop containing nucleotide triphosphate hydrolases"/>
    <property type="match status" value="1"/>
</dbReference>
<dbReference type="InterPro" id="IPR001680">
    <property type="entry name" value="WD40_rpt"/>
</dbReference>
<dbReference type="InterPro" id="IPR027417">
    <property type="entry name" value="P-loop_NTPase"/>
</dbReference>
<evidence type="ECO:0000256" key="2">
    <source>
        <dbReference type="PROSITE-ProRule" id="PRU00221"/>
    </source>
</evidence>
<evidence type="ECO:0000313" key="5">
    <source>
        <dbReference type="Proteomes" id="UP000076532"/>
    </source>
</evidence>
<dbReference type="SUPFAM" id="SSF49562">
    <property type="entry name" value="C2 domain (Calcium/lipid-binding domain, CaLB)"/>
    <property type="match status" value="1"/>
</dbReference>
<keyword evidence="5" id="KW-1185">Reference proteome</keyword>
<dbReference type="InterPro" id="IPR015943">
    <property type="entry name" value="WD40/YVTN_repeat-like_dom_sf"/>
</dbReference>
<feature type="repeat" description="WD" evidence="2">
    <location>
        <begin position="961"/>
        <end position="996"/>
    </location>
</feature>
<dbReference type="PANTHER" id="PTHR10039">
    <property type="entry name" value="AMELOGENIN"/>
    <property type="match status" value="1"/>
</dbReference>
<dbReference type="PANTHER" id="PTHR10039:SF14">
    <property type="entry name" value="NACHT DOMAIN-CONTAINING PROTEIN"/>
    <property type="match status" value="1"/>
</dbReference>
<dbReference type="CDD" id="cd00030">
    <property type="entry name" value="C2"/>
    <property type="match status" value="1"/>
</dbReference>
<dbReference type="InterPro" id="IPR035892">
    <property type="entry name" value="C2_domain_sf"/>
</dbReference>
<dbReference type="PROSITE" id="PS50082">
    <property type="entry name" value="WD_REPEATS_2"/>
    <property type="match status" value="1"/>
</dbReference>
<protein>
    <recommendedName>
        <fullName evidence="3">Nephrocystin 3-like N-terminal domain-containing protein</fullName>
    </recommendedName>
</protein>
<gene>
    <name evidence="4" type="ORF">FIBSPDRAFT_1043265</name>
</gene>
<dbReference type="SUPFAM" id="SSF50998">
    <property type="entry name" value="Quinoprotein alcohol dehydrogenase-like"/>
    <property type="match status" value="1"/>
</dbReference>
<dbReference type="InterPro" id="IPR011047">
    <property type="entry name" value="Quinoprotein_ADH-like_sf"/>
</dbReference>
<dbReference type="SUPFAM" id="SSF52540">
    <property type="entry name" value="P-loop containing nucleoside triphosphate hydrolases"/>
    <property type="match status" value="1"/>
</dbReference>
<keyword evidence="1" id="KW-0677">Repeat</keyword>
<dbReference type="Pfam" id="PF24883">
    <property type="entry name" value="NPHP3_N"/>
    <property type="match status" value="1"/>
</dbReference>
<feature type="domain" description="Nephrocystin 3-like N-terminal" evidence="3">
    <location>
        <begin position="325"/>
        <end position="496"/>
    </location>
</feature>
<evidence type="ECO:0000256" key="1">
    <source>
        <dbReference type="ARBA" id="ARBA00022737"/>
    </source>
</evidence>
<name>A0A166LFM0_9AGAM</name>
<dbReference type="Gene3D" id="2.130.10.10">
    <property type="entry name" value="YVTN repeat-like/Quinoprotein amine dehydrogenase"/>
    <property type="match status" value="2"/>
</dbReference>
<proteinExistence type="predicted"/>
<accession>A0A166LFM0</accession>
<keyword evidence="2" id="KW-0853">WD repeat</keyword>
<evidence type="ECO:0000259" key="3">
    <source>
        <dbReference type="Pfam" id="PF24883"/>
    </source>
</evidence>
<evidence type="ECO:0000313" key="4">
    <source>
        <dbReference type="EMBL" id="KZP22903.1"/>
    </source>
</evidence>
<dbReference type="InterPro" id="IPR056884">
    <property type="entry name" value="NPHP3-like_N"/>
</dbReference>
<dbReference type="Gene3D" id="2.60.40.150">
    <property type="entry name" value="C2 domain"/>
    <property type="match status" value="1"/>
</dbReference>